<name>A0A834T2G2_9FABA</name>
<proteinExistence type="predicted"/>
<organism evidence="1 2">
    <name type="scientific">Senna tora</name>
    <dbReference type="NCBI Taxonomy" id="362788"/>
    <lineage>
        <taxon>Eukaryota</taxon>
        <taxon>Viridiplantae</taxon>
        <taxon>Streptophyta</taxon>
        <taxon>Embryophyta</taxon>
        <taxon>Tracheophyta</taxon>
        <taxon>Spermatophyta</taxon>
        <taxon>Magnoliopsida</taxon>
        <taxon>eudicotyledons</taxon>
        <taxon>Gunneridae</taxon>
        <taxon>Pentapetalae</taxon>
        <taxon>rosids</taxon>
        <taxon>fabids</taxon>
        <taxon>Fabales</taxon>
        <taxon>Fabaceae</taxon>
        <taxon>Caesalpinioideae</taxon>
        <taxon>Cassia clade</taxon>
        <taxon>Senna</taxon>
    </lineage>
</organism>
<evidence type="ECO:0000313" key="2">
    <source>
        <dbReference type="Proteomes" id="UP000634136"/>
    </source>
</evidence>
<evidence type="ECO:0000313" key="1">
    <source>
        <dbReference type="EMBL" id="KAF7814539.1"/>
    </source>
</evidence>
<reference evidence="1" key="1">
    <citation type="submission" date="2020-09" db="EMBL/GenBank/DDBJ databases">
        <title>Genome-Enabled Discovery of Anthraquinone Biosynthesis in Senna tora.</title>
        <authorList>
            <person name="Kang S.-H."/>
            <person name="Pandey R.P."/>
            <person name="Lee C.-M."/>
            <person name="Sim J.-S."/>
            <person name="Jeong J.-T."/>
            <person name="Choi B.-S."/>
            <person name="Jung M."/>
            <person name="Ginzburg D."/>
            <person name="Zhao K."/>
            <person name="Won S.Y."/>
            <person name="Oh T.-J."/>
            <person name="Yu Y."/>
            <person name="Kim N.-H."/>
            <person name="Lee O.R."/>
            <person name="Lee T.-H."/>
            <person name="Bashyal P."/>
            <person name="Kim T.-S."/>
            <person name="Lee W.-H."/>
            <person name="Kawkins C."/>
            <person name="Kim C.-K."/>
            <person name="Kim J.S."/>
            <person name="Ahn B.O."/>
            <person name="Rhee S.Y."/>
            <person name="Sohng J.K."/>
        </authorList>
    </citation>
    <scope>NUCLEOTIDE SEQUENCE</scope>
    <source>
        <tissue evidence="1">Leaf</tissue>
    </source>
</reference>
<comment type="caution">
    <text evidence="1">The sequence shown here is derived from an EMBL/GenBank/DDBJ whole genome shotgun (WGS) entry which is preliminary data.</text>
</comment>
<dbReference type="EMBL" id="JAAIUW010000009">
    <property type="protein sequence ID" value="KAF7814539.1"/>
    <property type="molecule type" value="Genomic_DNA"/>
</dbReference>
<sequence length="52" mass="5871">MEPKLSISKFVPISLAYSKQVLCGHWPPLLVRFFQLGLTNPTQWKGAMAINI</sequence>
<dbReference type="AlphaFoldDB" id="A0A834T2G2"/>
<protein>
    <submittedName>
        <fullName evidence="1">Uncharacterized protein</fullName>
    </submittedName>
</protein>
<keyword evidence="2" id="KW-1185">Reference proteome</keyword>
<accession>A0A834T2G2</accession>
<gene>
    <name evidence="1" type="ORF">G2W53_028508</name>
</gene>
<dbReference type="Proteomes" id="UP000634136">
    <property type="component" value="Unassembled WGS sequence"/>
</dbReference>